<accession>A0A543DKS0</accession>
<dbReference type="Pfam" id="PF01551">
    <property type="entry name" value="Peptidase_M23"/>
    <property type="match status" value="1"/>
</dbReference>
<dbReference type="InterPro" id="IPR016047">
    <property type="entry name" value="M23ase_b-sheet_dom"/>
</dbReference>
<evidence type="ECO:0000313" key="2">
    <source>
        <dbReference type="EMBL" id="TQM09927.1"/>
    </source>
</evidence>
<dbReference type="GO" id="GO:0004222">
    <property type="term" value="F:metalloendopeptidase activity"/>
    <property type="evidence" value="ECO:0007669"/>
    <property type="project" value="TreeGrafter"/>
</dbReference>
<evidence type="ECO:0000313" key="3">
    <source>
        <dbReference type="Proteomes" id="UP000315677"/>
    </source>
</evidence>
<dbReference type="Gene3D" id="2.70.70.10">
    <property type="entry name" value="Glucose Permease (Domain IIA)"/>
    <property type="match status" value="1"/>
</dbReference>
<dbReference type="InterPro" id="IPR011055">
    <property type="entry name" value="Dup_hybrid_motif"/>
</dbReference>
<comment type="caution">
    <text evidence="2">The sequence shown here is derived from an EMBL/GenBank/DDBJ whole genome shotgun (WGS) entry which is preliminary data.</text>
</comment>
<dbReference type="CDD" id="cd12797">
    <property type="entry name" value="M23_peptidase"/>
    <property type="match status" value="1"/>
</dbReference>
<dbReference type="PANTHER" id="PTHR21666:SF270">
    <property type="entry name" value="MUREIN HYDROLASE ACTIVATOR ENVC"/>
    <property type="match status" value="1"/>
</dbReference>
<dbReference type="PANTHER" id="PTHR21666">
    <property type="entry name" value="PEPTIDASE-RELATED"/>
    <property type="match status" value="1"/>
</dbReference>
<reference evidence="2 3" key="1">
    <citation type="submission" date="2019-06" db="EMBL/GenBank/DDBJ databases">
        <title>Sequencing the genomes of 1000 actinobacteria strains.</title>
        <authorList>
            <person name="Klenk H.-P."/>
        </authorList>
    </citation>
    <scope>NUCLEOTIDE SEQUENCE [LARGE SCALE GENOMIC DNA]</scope>
    <source>
        <strain evidence="2 3">DSM 45301</strain>
    </source>
</reference>
<dbReference type="InterPro" id="IPR050570">
    <property type="entry name" value="Cell_wall_metabolism_enzyme"/>
</dbReference>
<protein>
    <submittedName>
        <fullName evidence="2">Peptidase M23-like protein</fullName>
    </submittedName>
</protein>
<name>A0A543DKS0_9PSEU</name>
<dbReference type="SUPFAM" id="SSF51261">
    <property type="entry name" value="Duplicated hybrid motif"/>
    <property type="match status" value="1"/>
</dbReference>
<dbReference type="EMBL" id="VFPA01000003">
    <property type="protein sequence ID" value="TQM09927.1"/>
    <property type="molecule type" value="Genomic_DNA"/>
</dbReference>
<proteinExistence type="predicted"/>
<gene>
    <name evidence="2" type="ORF">FB558_5705</name>
</gene>
<dbReference type="AlphaFoldDB" id="A0A543DKS0"/>
<sequence length="243" mass="25044">MARNRATVAAVAIGAAIAAGESLLPGPDAPAAPVLTSALLPVATAQPTTSEAPANADGSRPSSAFAARADLDPGMQVEVQNLVKAVEIGERLARRAAIINAALADGAPQAALVGDTAVVRPVAGRLTSAVGPRWGRSHNGLDIANRIGTPVFAVTDGVVVESGPASGFGLWVVIRHDDGTKLVYGHINQTFVRVGERVSAGEQIAEVGNRGFSTGPHLHLEIWDRSGTKVDPATWLRRRGLDV</sequence>
<evidence type="ECO:0000259" key="1">
    <source>
        <dbReference type="Pfam" id="PF01551"/>
    </source>
</evidence>
<organism evidence="2 3">
    <name type="scientific">Pseudonocardia kunmingensis</name>
    <dbReference type="NCBI Taxonomy" id="630975"/>
    <lineage>
        <taxon>Bacteria</taxon>
        <taxon>Bacillati</taxon>
        <taxon>Actinomycetota</taxon>
        <taxon>Actinomycetes</taxon>
        <taxon>Pseudonocardiales</taxon>
        <taxon>Pseudonocardiaceae</taxon>
        <taxon>Pseudonocardia</taxon>
    </lineage>
</organism>
<dbReference type="Proteomes" id="UP000315677">
    <property type="component" value="Unassembled WGS sequence"/>
</dbReference>
<keyword evidence="3" id="KW-1185">Reference proteome</keyword>
<feature type="domain" description="M23ase beta-sheet core" evidence="1">
    <location>
        <begin position="137"/>
        <end position="232"/>
    </location>
</feature>
<dbReference type="OrthoDB" id="1099523at2"/>